<reference evidence="1 2" key="1">
    <citation type="submission" date="2015-02" db="EMBL/GenBank/DDBJ databases">
        <title>Draft genome sequence of Pseudomonas stutzeri NT0128 isolated from wheat (Triticum turgidum) rhizosphere.</title>
        <authorList>
            <person name="Tovi N."/>
            <person name="Frenk S."/>
            <person name="Hadar Y."/>
            <person name="Minz D."/>
        </authorList>
    </citation>
    <scope>NUCLEOTIDE SEQUENCE [LARGE SCALE GENOMIC DNA]</scope>
    <source>
        <strain evidence="1 2">NT0128</strain>
    </source>
</reference>
<dbReference type="EMBL" id="JYHV01000016">
    <property type="protein sequence ID" value="KJH82189.1"/>
    <property type="molecule type" value="Genomic_DNA"/>
</dbReference>
<dbReference type="AlphaFoldDB" id="A0A0D9ANE1"/>
<dbReference type="PATRIC" id="fig|316.101.peg.4569"/>
<organism evidence="1 2">
    <name type="scientific">Stutzerimonas stutzeri</name>
    <name type="common">Pseudomonas stutzeri</name>
    <dbReference type="NCBI Taxonomy" id="316"/>
    <lineage>
        <taxon>Bacteria</taxon>
        <taxon>Pseudomonadati</taxon>
        <taxon>Pseudomonadota</taxon>
        <taxon>Gammaproteobacteria</taxon>
        <taxon>Pseudomonadales</taxon>
        <taxon>Pseudomonadaceae</taxon>
        <taxon>Stutzerimonas</taxon>
    </lineage>
</organism>
<sequence>MASQAQSAGQGASPAQLGEGLVNGLDGFLERSQAFAARADSLSGSGPTAVDAQVSVVDQPGAPTRMADAQLEKVAESLSRMFDHAIETQMVVRGATQISGAANTLLRGQ</sequence>
<gene>
    <name evidence="1" type="ORF">UF78_10480</name>
</gene>
<comment type="caution">
    <text evidence="1">The sequence shown here is derived from an EMBL/GenBank/DDBJ whole genome shotgun (WGS) entry which is preliminary data.</text>
</comment>
<protein>
    <submittedName>
        <fullName evidence="1">Uncharacterized protein</fullName>
    </submittedName>
</protein>
<evidence type="ECO:0000313" key="1">
    <source>
        <dbReference type="EMBL" id="KJH82189.1"/>
    </source>
</evidence>
<evidence type="ECO:0000313" key="2">
    <source>
        <dbReference type="Proteomes" id="UP000032487"/>
    </source>
</evidence>
<accession>A0A0D9ANE1</accession>
<dbReference type="Proteomes" id="UP000032487">
    <property type="component" value="Unassembled WGS sequence"/>
</dbReference>
<proteinExistence type="predicted"/>
<name>A0A0D9ANE1_STUST</name>